<dbReference type="Proteomes" id="UP000626844">
    <property type="component" value="Unassembled WGS sequence"/>
</dbReference>
<organism evidence="5 6">
    <name type="scientific">Metabacillus arenae</name>
    <dbReference type="NCBI Taxonomy" id="2771434"/>
    <lineage>
        <taxon>Bacteria</taxon>
        <taxon>Bacillati</taxon>
        <taxon>Bacillota</taxon>
        <taxon>Bacilli</taxon>
        <taxon>Bacillales</taxon>
        <taxon>Bacillaceae</taxon>
        <taxon>Metabacillus</taxon>
    </lineage>
</organism>
<dbReference type="Pfam" id="PF20629">
    <property type="entry name" value="GD_AH_C"/>
    <property type="match status" value="1"/>
</dbReference>
<reference evidence="5" key="1">
    <citation type="submission" date="2020-09" db="EMBL/GenBank/DDBJ databases">
        <title>A novel bacterium of genus Bacillus, isolated from South China Sea.</title>
        <authorList>
            <person name="Huang H."/>
            <person name="Mo K."/>
            <person name="Hu Y."/>
        </authorList>
    </citation>
    <scope>NUCLEOTIDE SEQUENCE</scope>
    <source>
        <strain evidence="5">IB182487</strain>
    </source>
</reference>
<dbReference type="PANTHER" id="PTHR30536">
    <property type="entry name" value="ALTRONATE/GALACTARATE DEHYDRATASE"/>
    <property type="match status" value="1"/>
</dbReference>
<protein>
    <submittedName>
        <fullName evidence="5">UxaA family hydrolase</fullName>
    </submittedName>
</protein>
<accession>A0A926RWB2</accession>
<keyword evidence="6" id="KW-1185">Reference proteome</keyword>
<dbReference type="Pfam" id="PF04295">
    <property type="entry name" value="GD_AH_second"/>
    <property type="match status" value="1"/>
</dbReference>
<evidence type="ECO:0000313" key="6">
    <source>
        <dbReference type="Proteomes" id="UP000626844"/>
    </source>
</evidence>
<dbReference type="GO" id="GO:0016787">
    <property type="term" value="F:hydrolase activity"/>
    <property type="evidence" value="ECO:0007669"/>
    <property type="project" value="UniProtKB-KW"/>
</dbReference>
<dbReference type="InterPro" id="IPR007392">
    <property type="entry name" value="GD_AH_second"/>
</dbReference>
<evidence type="ECO:0000259" key="3">
    <source>
        <dbReference type="Pfam" id="PF04295"/>
    </source>
</evidence>
<feature type="domain" description="D-galactarate/Altronate dehydratase C-terminal" evidence="4">
    <location>
        <begin position="142"/>
        <end position="382"/>
    </location>
</feature>
<sequence>MEQQLYGYRRENGQVGIRNHVIILPVDDISNAACEAVASHVKGTLALPHAYGRLQYGEDLELHFRTMIGTGANANVAAVIVIGIEENWSKKIAGGIAKTGKPVSYFSIEGNGDFETVRKASWKAKEYVQWASELQKEPVDLNELVISIKCGESDTTTGLGSCPTVSQAVDRTIEAGGTVFFGETSELTGGEHLIMDRMATPELKEKFTAIYNDYVGEIESKGVDLLGSQPTQGNIAGGLSTIEEKALGNIAKTGTKEVIGVLDPAEAPENGKGLYFMDTSSAAAECITLMAAGGAVLHLFPTGQGNIIGNPIVPVIKITANPNTASSMSEHIDVDVKGLLSREMNLKEAGDSLMNYIYRVVNGRLTCAEALGHREFVMTKLYRSA</sequence>
<dbReference type="GO" id="GO:0019698">
    <property type="term" value="P:D-galacturonate catabolic process"/>
    <property type="evidence" value="ECO:0007669"/>
    <property type="project" value="TreeGrafter"/>
</dbReference>
<name>A0A926RWB2_9BACI</name>
<feature type="domain" description="D-galactarate/Altronate dehydratase second" evidence="3">
    <location>
        <begin position="7"/>
        <end position="131"/>
    </location>
</feature>
<evidence type="ECO:0000256" key="2">
    <source>
        <dbReference type="ARBA" id="ARBA00023239"/>
    </source>
</evidence>
<dbReference type="AlphaFoldDB" id="A0A926RWB2"/>
<evidence type="ECO:0000256" key="1">
    <source>
        <dbReference type="ARBA" id="ARBA00010986"/>
    </source>
</evidence>
<keyword evidence="5" id="KW-0378">Hydrolase</keyword>
<evidence type="ECO:0000259" key="4">
    <source>
        <dbReference type="Pfam" id="PF20629"/>
    </source>
</evidence>
<dbReference type="PANTHER" id="PTHR30536:SF5">
    <property type="entry name" value="ALTRONATE DEHYDRATASE"/>
    <property type="match status" value="1"/>
</dbReference>
<dbReference type="GO" id="GO:0016829">
    <property type="term" value="F:lyase activity"/>
    <property type="evidence" value="ECO:0007669"/>
    <property type="project" value="UniProtKB-KW"/>
</dbReference>
<keyword evidence="2" id="KW-0456">Lyase</keyword>
<gene>
    <name evidence="5" type="ORF">IC621_10180</name>
</gene>
<dbReference type="EMBL" id="JACXAI010000011">
    <property type="protein sequence ID" value="MBD1380598.1"/>
    <property type="molecule type" value="Genomic_DNA"/>
</dbReference>
<comment type="caution">
    <text evidence="5">The sequence shown here is derived from an EMBL/GenBank/DDBJ whole genome shotgun (WGS) entry which is preliminary data.</text>
</comment>
<dbReference type="RefSeq" id="WP_191158195.1">
    <property type="nucleotide sequence ID" value="NZ_JACXAI010000011.1"/>
</dbReference>
<dbReference type="InterPro" id="IPR052172">
    <property type="entry name" value="UxaA_altronate/galactarate_dh"/>
</dbReference>
<dbReference type="InterPro" id="IPR048332">
    <property type="entry name" value="GD_AH_C"/>
</dbReference>
<evidence type="ECO:0000313" key="5">
    <source>
        <dbReference type="EMBL" id="MBD1380598.1"/>
    </source>
</evidence>
<proteinExistence type="inferred from homology"/>
<comment type="similarity">
    <text evidence="1">Belongs to the UxaA family.</text>
</comment>